<dbReference type="Proteomes" id="UP001179121">
    <property type="component" value="Chromosome"/>
</dbReference>
<evidence type="ECO:0000313" key="2">
    <source>
        <dbReference type="Proteomes" id="UP001179121"/>
    </source>
</evidence>
<reference evidence="1" key="1">
    <citation type="submission" date="2022-10" db="EMBL/GenBank/DDBJ databases">
        <authorList>
            <person name="Koch H."/>
        </authorList>
    </citation>
    <scope>NUCLEOTIDE SEQUENCE</scope>
    <source>
        <strain evidence="1">DNF</strain>
    </source>
</reference>
<dbReference type="KEGG" id="nti:DNFV4_04128"/>
<name>A0AA86N2Y3_9BACT</name>
<sequence length="55" mass="6090">MGLLRGPVPVDLAFFRSLECHSLLLQLPATAGWVRKEAGGVGHDRPIANRFFSER</sequence>
<protein>
    <submittedName>
        <fullName evidence="1">Uncharacterized protein</fullName>
    </submittedName>
</protein>
<dbReference type="AlphaFoldDB" id="A0AA86N2Y3"/>
<accession>A0AA86N2Y3</accession>
<gene>
    <name evidence="1" type="ORF">DNFV4_04128</name>
</gene>
<evidence type="ECO:0000313" key="1">
    <source>
        <dbReference type="EMBL" id="CAI4033686.1"/>
    </source>
</evidence>
<proteinExistence type="predicted"/>
<keyword evidence="2" id="KW-1185">Reference proteome</keyword>
<dbReference type="EMBL" id="OX365700">
    <property type="protein sequence ID" value="CAI4033686.1"/>
    <property type="molecule type" value="Genomic_DNA"/>
</dbReference>
<organism evidence="1 2">
    <name type="scientific">Nitrospira tepida</name>
    <dbReference type="NCBI Taxonomy" id="2973512"/>
    <lineage>
        <taxon>Bacteria</taxon>
        <taxon>Pseudomonadati</taxon>
        <taxon>Nitrospirota</taxon>
        <taxon>Nitrospiria</taxon>
        <taxon>Nitrospirales</taxon>
        <taxon>Nitrospiraceae</taxon>
        <taxon>Nitrospira</taxon>
    </lineage>
</organism>